<accession>A0A1G2KZQ7</accession>
<protein>
    <submittedName>
        <fullName evidence="2">Uncharacterized protein</fullName>
    </submittedName>
</protein>
<dbReference type="Proteomes" id="UP000177811">
    <property type="component" value="Unassembled WGS sequence"/>
</dbReference>
<dbReference type="EMBL" id="MHQL01000005">
    <property type="protein sequence ID" value="OHA03919.1"/>
    <property type="molecule type" value="Genomic_DNA"/>
</dbReference>
<evidence type="ECO:0000256" key="1">
    <source>
        <dbReference type="SAM" id="MobiDB-lite"/>
    </source>
</evidence>
<evidence type="ECO:0000313" key="2">
    <source>
        <dbReference type="EMBL" id="OHA03919.1"/>
    </source>
</evidence>
<sequence length="350" mass="38133">MDEKNKAGVRRLVERKAPVFGAETDKALMGLPFPASVGNNGGLRVKIAVDFYAAKGVKPGEVDAITLADDGGEIVAFAATQVAEKRTEERHADNGGRPQVQDSFHEADNAEWEEKKYRGRIQVSDIVAALARDGHTPENKAPEGWLGGLVNGLAAAAQARRAKIAELAAEQDDPNSGPVTCKADARHVGVNGPFQPTTRFVVRFENGEPVERRTHARGGAEMVAGDFFLAPPALDNVYDTLRAMPTPELERAKAEDFTANIKPYCRGCQASATREFVEVQKTSPDVRRPRFLPYGEALALLEAAVRGVSKSRLEAETRRQHGADAFKAEFGAVKPRRQSKMERHGGRAWR</sequence>
<dbReference type="AlphaFoldDB" id="A0A1G2KZQ7"/>
<name>A0A1G2KZQ7_9BACT</name>
<proteinExistence type="predicted"/>
<comment type="caution">
    <text evidence="2">The sequence shown here is derived from an EMBL/GenBank/DDBJ whole genome shotgun (WGS) entry which is preliminary data.</text>
</comment>
<reference evidence="2 3" key="1">
    <citation type="journal article" date="2016" name="Nat. Commun.">
        <title>Thousands of microbial genomes shed light on interconnected biogeochemical processes in an aquifer system.</title>
        <authorList>
            <person name="Anantharaman K."/>
            <person name="Brown C.T."/>
            <person name="Hug L.A."/>
            <person name="Sharon I."/>
            <person name="Castelle C.J."/>
            <person name="Probst A.J."/>
            <person name="Thomas B.C."/>
            <person name="Singh A."/>
            <person name="Wilkins M.J."/>
            <person name="Karaoz U."/>
            <person name="Brodie E.L."/>
            <person name="Williams K.H."/>
            <person name="Hubbard S.S."/>
            <person name="Banfield J.F."/>
        </authorList>
    </citation>
    <scope>NUCLEOTIDE SEQUENCE [LARGE SCALE GENOMIC DNA]</scope>
</reference>
<organism evidence="2 3">
    <name type="scientific">Candidatus Sungbacteria bacterium RIFCSPHIGHO2_02_FULL_51_29</name>
    <dbReference type="NCBI Taxonomy" id="1802273"/>
    <lineage>
        <taxon>Bacteria</taxon>
        <taxon>Candidatus Sungiibacteriota</taxon>
    </lineage>
</organism>
<gene>
    <name evidence="2" type="ORF">A3C16_03850</name>
</gene>
<feature type="compositionally biased region" description="Basic and acidic residues" evidence="1">
    <location>
        <begin position="85"/>
        <end position="94"/>
    </location>
</feature>
<feature type="region of interest" description="Disordered" evidence="1">
    <location>
        <begin position="85"/>
        <end position="105"/>
    </location>
</feature>
<evidence type="ECO:0000313" key="3">
    <source>
        <dbReference type="Proteomes" id="UP000177811"/>
    </source>
</evidence>